<keyword evidence="5" id="KW-1185">Reference proteome</keyword>
<feature type="compositionally biased region" description="Low complexity" evidence="2">
    <location>
        <begin position="626"/>
        <end position="649"/>
    </location>
</feature>
<dbReference type="PANTHER" id="PTHR32309:SF13">
    <property type="entry name" value="FERRIC ENTEROBACTIN TRANSPORT PROTEIN FEPE"/>
    <property type="match status" value="1"/>
</dbReference>
<evidence type="ECO:0008006" key="6">
    <source>
        <dbReference type="Google" id="ProtNLM"/>
    </source>
</evidence>
<dbReference type="RefSeq" id="WP_368802275.1">
    <property type="nucleotide sequence ID" value="NZ_JAZHFV010000002.1"/>
</dbReference>
<keyword evidence="3" id="KW-0812">Transmembrane</keyword>
<accession>A0ABV3WQW0</accession>
<dbReference type="InterPro" id="IPR050445">
    <property type="entry name" value="Bact_polysacc_biosynth/exp"/>
</dbReference>
<reference evidence="4 5" key="1">
    <citation type="submission" date="2024-01" db="EMBL/GenBank/DDBJ databases">
        <title>New evidence supports the origin of RcGTA from prophage.</title>
        <authorList>
            <person name="Xu Y."/>
            <person name="Liu B."/>
            <person name="Chen F."/>
        </authorList>
    </citation>
    <scope>NUCLEOTIDE SEQUENCE [LARGE SCALE GENOMIC DNA]</scope>
    <source>
        <strain evidence="4 5">CBW1107-2</strain>
    </source>
</reference>
<evidence type="ECO:0000313" key="4">
    <source>
        <dbReference type="EMBL" id="MEX4007042.1"/>
    </source>
</evidence>
<evidence type="ECO:0000256" key="3">
    <source>
        <dbReference type="SAM" id="Phobius"/>
    </source>
</evidence>
<proteinExistence type="predicted"/>
<name>A0ABV3WQW0_9HYPH</name>
<evidence type="ECO:0000256" key="2">
    <source>
        <dbReference type="SAM" id="MobiDB-lite"/>
    </source>
</evidence>
<gene>
    <name evidence="4" type="ORF">V1479_06985</name>
</gene>
<feature type="coiled-coil region" evidence="1">
    <location>
        <begin position="417"/>
        <end position="497"/>
    </location>
</feature>
<feature type="compositionally biased region" description="Pro residues" evidence="2">
    <location>
        <begin position="650"/>
        <end position="659"/>
    </location>
</feature>
<feature type="region of interest" description="Disordered" evidence="2">
    <location>
        <begin position="709"/>
        <end position="749"/>
    </location>
</feature>
<dbReference type="EMBL" id="JAZHFV010000002">
    <property type="protein sequence ID" value="MEX4007042.1"/>
    <property type="molecule type" value="Genomic_DNA"/>
</dbReference>
<feature type="region of interest" description="Disordered" evidence="2">
    <location>
        <begin position="590"/>
        <end position="663"/>
    </location>
</feature>
<keyword evidence="3" id="KW-1133">Transmembrane helix</keyword>
<protein>
    <recommendedName>
        <fullName evidence="6">Succinoglycan biosynthesis protein exop</fullName>
    </recommendedName>
</protein>
<comment type="caution">
    <text evidence="4">The sequence shown here is derived from an EMBL/GenBank/DDBJ whole genome shotgun (WGS) entry which is preliminary data.</text>
</comment>
<feature type="compositionally biased region" description="Basic and acidic residues" evidence="2">
    <location>
        <begin position="727"/>
        <end position="736"/>
    </location>
</feature>
<feature type="coiled-coil region" evidence="1">
    <location>
        <begin position="307"/>
        <end position="363"/>
    </location>
</feature>
<feature type="region of interest" description="Disordered" evidence="2">
    <location>
        <begin position="79"/>
        <end position="124"/>
    </location>
</feature>
<evidence type="ECO:0000256" key="1">
    <source>
        <dbReference type="SAM" id="Coils"/>
    </source>
</evidence>
<organism evidence="4 5">
    <name type="scientific">Neoaquamicrobium sediminum</name>
    <dbReference type="NCBI Taxonomy" id="1849104"/>
    <lineage>
        <taxon>Bacteria</taxon>
        <taxon>Pseudomonadati</taxon>
        <taxon>Pseudomonadota</taxon>
        <taxon>Alphaproteobacteria</taxon>
        <taxon>Hyphomicrobiales</taxon>
        <taxon>Phyllobacteriaceae</taxon>
        <taxon>Neoaquamicrobium</taxon>
    </lineage>
</organism>
<dbReference type="PANTHER" id="PTHR32309">
    <property type="entry name" value="TYROSINE-PROTEIN KINASE"/>
    <property type="match status" value="1"/>
</dbReference>
<feature type="region of interest" description="Disordered" evidence="2">
    <location>
        <begin position="19"/>
        <end position="57"/>
    </location>
</feature>
<dbReference type="Proteomes" id="UP001559025">
    <property type="component" value="Unassembled WGS sequence"/>
</dbReference>
<feature type="transmembrane region" description="Helical" evidence="3">
    <location>
        <begin position="128"/>
        <end position="147"/>
    </location>
</feature>
<keyword evidence="3" id="KW-0472">Membrane</keyword>
<keyword evidence="1" id="KW-0175">Coiled coil</keyword>
<feature type="compositionally biased region" description="Low complexity" evidence="2">
    <location>
        <begin position="709"/>
        <end position="723"/>
    </location>
</feature>
<feature type="compositionally biased region" description="Basic residues" evidence="2">
    <location>
        <begin position="28"/>
        <end position="38"/>
    </location>
</feature>
<evidence type="ECO:0000313" key="5">
    <source>
        <dbReference type="Proteomes" id="UP001559025"/>
    </source>
</evidence>
<sequence>MSGSTNDYRQGRASLLAMVSDEEDAVTRHARARARRERRANPVLSAPIEPEVDSVDEPLVHEQPEPHRLRDLISGHLAEDDRGTTESPMESEPLGGDVTGKTVSEPLNADGAVSPTERRTGGGTSMRPVIGLTLAGAAIGAAVAFAWPKSYVATSELLIDPQALRAGVVSGQLSADTAFALVDNQLRVLRSGTMLEAAADRLNLAADPEFNGDAAGPFGLGGSLAGLGDLVAGDGASSVERRRARSLQTLERAVETNRQGGSSVIEVSARTGDPEKSALIANTISELFLANAGGGTASPSGSMSERLSELRAGVEEAERAIADFKAQNDLVDAQGRLISDDEIVRLSERLSAAQARTVELNARTASTREANVDSIVTGSLPEQYASSTLTDLRSRYAAARQQVDRLGVKLGPRHPELLSARAELEGTRQEIADELRRVAAALQTELTRAVREEQELASQLAEMKTRQGDIGGELVALRELEREAAAKRSVYEQSLQAAQAGPGASAPGSASLISRAAPPLFSSGPSMPAFSMAGALTGLLAGLAFAGLRRRRDDDAWLKDDAYASLQADEAFTEAPETDLDSDIRSAESGNVEETDEMHSHNPYSAYPHNDAQAGGQPASTEARQHQPAGGHGQQPSQQPHHPGAMYAQPVPPAPPGWPQMPMHGVYQPQPPLMPMPGWPAAHYPAPPLHYYPQPGAYPVSPQPYFGAPAYAPPQQHAYPQSQEAPRPVDEPRRAAPEAAFDQNEYIDESTDAAIEEIRQSLREFRDAIEDFAHSRSPRKRYGT</sequence>